<keyword evidence="1" id="KW-1133">Transmembrane helix</keyword>
<feature type="transmembrane region" description="Helical" evidence="1">
    <location>
        <begin position="236"/>
        <end position="260"/>
    </location>
</feature>
<dbReference type="SUPFAM" id="SSF58100">
    <property type="entry name" value="Bacterial hemolysins"/>
    <property type="match status" value="1"/>
</dbReference>
<dbReference type="Gene3D" id="1.20.1170.10">
    <property type="match status" value="1"/>
</dbReference>
<sequence>MVVELNVMDVESHPAKFYYQGPGSTHRFALHSDNMIHLQLYFAVGKNLPAEGNEFEEKYPESDISPYFKSLSLPNWYKDTKKNFINIHEHTTAFHDQTLPRIFIFTGKISNNAEAVHENYLNLGKHITKMTNAESEIIKKKEIVNCKAICKELKTDAEVMEKEANSLYTALFVFEQATGHERAENDKLNTILDTELPVMVNAHAGLLRDVVALLDQAADLDKKYIDRCISACITPVFLLVPIFGWIAAPTMAGIWGAAAVKFKEKREEKLKEMRAKQTEQNAQYKAYLMLNELHITTRQVSYIIKEALEVLKGMESAFSDMGKDFDSILTRITKIESGIDDPDLWETALSPQKIKATMEKWKRVQDSAEEFRTVGPTKVTT</sequence>
<dbReference type="EMBL" id="JBBBZM010000256">
    <property type="protein sequence ID" value="KAL0631391.1"/>
    <property type="molecule type" value="Genomic_DNA"/>
</dbReference>
<reference evidence="2 3" key="1">
    <citation type="submission" date="2024-02" db="EMBL/GenBank/DDBJ databases">
        <title>Discinaceae phylogenomics.</title>
        <authorList>
            <person name="Dirks A.C."/>
            <person name="James T.Y."/>
        </authorList>
    </citation>
    <scope>NUCLEOTIDE SEQUENCE [LARGE SCALE GENOMIC DNA]</scope>
    <source>
        <strain evidence="2 3">ACD0624</strain>
    </source>
</reference>
<comment type="caution">
    <text evidence="2">The sequence shown here is derived from an EMBL/GenBank/DDBJ whole genome shotgun (WGS) entry which is preliminary data.</text>
</comment>
<evidence type="ECO:0000313" key="3">
    <source>
        <dbReference type="Proteomes" id="UP001447188"/>
    </source>
</evidence>
<name>A0ABR3G734_9PEZI</name>
<keyword evidence="1" id="KW-0812">Transmembrane</keyword>
<keyword evidence="1" id="KW-0472">Membrane</keyword>
<protein>
    <submittedName>
        <fullName evidence="2">Uncharacterized protein</fullName>
    </submittedName>
</protein>
<proteinExistence type="predicted"/>
<gene>
    <name evidence="2" type="ORF">Q9L58_009746</name>
</gene>
<accession>A0ABR3G734</accession>
<dbReference type="Proteomes" id="UP001447188">
    <property type="component" value="Unassembled WGS sequence"/>
</dbReference>
<evidence type="ECO:0000313" key="2">
    <source>
        <dbReference type="EMBL" id="KAL0631391.1"/>
    </source>
</evidence>
<keyword evidence="3" id="KW-1185">Reference proteome</keyword>
<evidence type="ECO:0000256" key="1">
    <source>
        <dbReference type="SAM" id="Phobius"/>
    </source>
</evidence>
<dbReference type="CDD" id="cd22656">
    <property type="entry name" value="ClyA_Cry6Aa-like"/>
    <property type="match status" value="1"/>
</dbReference>
<organism evidence="2 3">
    <name type="scientific">Discina gigas</name>
    <dbReference type="NCBI Taxonomy" id="1032678"/>
    <lineage>
        <taxon>Eukaryota</taxon>
        <taxon>Fungi</taxon>
        <taxon>Dikarya</taxon>
        <taxon>Ascomycota</taxon>
        <taxon>Pezizomycotina</taxon>
        <taxon>Pezizomycetes</taxon>
        <taxon>Pezizales</taxon>
        <taxon>Discinaceae</taxon>
        <taxon>Discina</taxon>
    </lineage>
</organism>